<protein>
    <submittedName>
        <fullName evidence="1">Uncharacterized protein</fullName>
    </submittedName>
</protein>
<dbReference type="EMBL" id="LAZR01001681">
    <property type="protein sequence ID" value="KKN40862.1"/>
    <property type="molecule type" value="Genomic_DNA"/>
</dbReference>
<organism evidence="1">
    <name type="scientific">marine sediment metagenome</name>
    <dbReference type="NCBI Taxonomy" id="412755"/>
    <lineage>
        <taxon>unclassified sequences</taxon>
        <taxon>metagenomes</taxon>
        <taxon>ecological metagenomes</taxon>
    </lineage>
</organism>
<reference evidence="1" key="1">
    <citation type="journal article" date="2015" name="Nature">
        <title>Complex archaea that bridge the gap between prokaryotes and eukaryotes.</title>
        <authorList>
            <person name="Spang A."/>
            <person name="Saw J.H."/>
            <person name="Jorgensen S.L."/>
            <person name="Zaremba-Niedzwiedzka K."/>
            <person name="Martijn J."/>
            <person name="Lind A.E."/>
            <person name="van Eijk R."/>
            <person name="Schleper C."/>
            <person name="Guy L."/>
            <person name="Ettema T.J."/>
        </authorList>
    </citation>
    <scope>NUCLEOTIDE SEQUENCE</scope>
</reference>
<gene>
    <name evidence="1" type="ORF">LCGC14_0728840</name>
</gene>
<dbReference type="AlphaFoldDB" id="A0A0F9QV67"/>
<name>A0A0F9QV67_9ZZZZ</name>
<sequence>MNELRKNENLTMEELSEILANEPTVRSAGKRIKYIPPKPVKLFCGNCGSGFISDNAHWYKVVTGRDPSPNDYYNRSEGHWNFRFLEMTLTHIVAMATINHYRSRIKPTASERRGPKPNKSYIKIWRT</sequence>
<accession>A0A0F9QV67</accession>
<proteinExistence type="predicted"/>
<comment type="caution">
    <text evidence="1">The sequence shown here is derived from an EMBL/GenBank/DDBJ whole genome shotgun (WGS) entry which is preliminary data.</text>
</comment>
<evidence type="ECO:0000313" key="1">
    <source>
        <dbReference type="EMBL" id="KKN40862.1"/>
    </source>
</evidence>